<gene>
    <name evidence="1" type="ORF">C2845_PM16G24680</name>
</gene>
<reference evidence="2" key="1">
    <citation type="journal article" date="2019" name="Nat. Commun.">
        <title>The genome of broomcorn millet.</title>
        <authorList>
            <person name="Zou C."/>
            <person name="Miki D."/>
            <person name="Li D."/>
            <person name="Tang Q."/>
            <person name="Xiao L."/>
            <person name="Rajput S."/>
            <person name="Deng P."/>
            <person name="Jia W."/>
            <person name="Huang R."/>
            <person name="Zhang M."/>
            <person name="Sun Y."/>
            <person name="Hu J."/>
            <person name="Fu X."/>
            <person name="Schnable P.S."/>
            <person name="Li F."/>
            <person name="Zhang H."/>
            <person name="Feng B."/>
            <person name="Zhu X."/>
            <person name="Liu R."/>
            <person name="Schnable J.C."/>
            <person name="Zhu J.-K."/>
            <person name="Zhang H."/>
        </authorList>
    </citation>
    <scope>NUCLEOTIDE SEQUENCE [LARGE SCALE GENOMIC DNA]</scope>
</reference>
<dbReference type="EMBL" id="PQIB02000015">
    <property type="protein sequence ID" value="RLM66576.1"/>
    <property type="molecule type" value="Genomic_DNA"/>
</dbReference>
<evidence type="ECO:0000313" key="1">
    <source>
        <dbReference type="EMBL" id="RLM66576.1"/>
    </source>
</evidence>
<dbReference type="AlphaFoldDB" id="A0A3L6Q0U8"/>
<dbReference type="Proteomes" id="UP000275267">
    <property type="component" value="Unassembled WGS sequence"/>
</dbReference>
<organism evidence="1 2">
    <name type="scientific">Panicum miliaceum</name>
    <name type="common">Proso millet</name>
    <name type="synonym">Broomcorn millet</name>
    <dbReference type="NCBI Taxonomy" id="4540"/>
    <lineage>
        <taxon>Eukaryota</taxon>
        <taxon>Viridiplantae</taxon>
        <taxon>Streptophyta</taxon>
        <taxon>Embryophyta</taxon>
        <taxon>Tracheophyta</taxon>
        <taxon>Spermatophyta</taxon>
        <taxon>Magnoliopsida</taxon>
        <taxon>Liliopsida</taxon>
        <taxon>Poales</taxon>
        <taxon>Poaceae</taxon>
        <taxon>PACMAD clade</taxon>
        <taxon>Panicoideae</taxon>
        <taxon>Panicodae</taxon>
        <taxon>Paniceae</taxon>
        <taxon>Panicinae</taxon>
        <taxon>Panicum</taxon>
        <taxon>Panicum sect. Panicum</taxon>
    </lineage>
</organism>
<evidence type="ECO:0000313" key="2">
    <source>
        <dbReference type="Proteomes" id="UP000275267"/>
    </source>
</evidence>
<name>A0A3L6Q0U8_PANMI</name>
<comment type="caution">
    <text evidence="1">The sequence shown here is derived from an EMBL/GenBank/DDBJ whole genome shotgun (WGS) entry which is preliminary data.</text>
</comment>
<accession>A0A3L6Q0U8</accession>
<keyword evidence="2" id="KW-1185">Reference proteome</keyword>
<protein>
    <submittedName>
        <fullName evidence="1">Uncharacterized protein</fullName>
    </submittedName>
</protein>
<proteinExistence type="predicted"/>
<sequence>MASAWPSLSRQLVLRLHDLWLKAELWSDAMSLRSGIMWDAEDDACEEEWPHPKQAKTLRRMRLIAPRSMDGLYLDPRRYNS</sequence>